<gene>
    <name evidence="1" type="ORF">CYMTET_53332</name>
</gene>
<organism evidence="1 2">
    <name type="scientific">Cymbomonas tetramitiformis</name>
    <dbReference type="NCBI Taxonomy" id="36881"/>
    <lineage>
        <taxon>Eukaryota</taxon>
        <taxon>Viridiplantae</taxon>
        <taxon>Chlorophyta</taxon>
        <taxon>Pyramimonadophyceae</taxon>
        <taxon>Pyramimonadales</taxon>
        <taxon>Pyramimonadaceae</taxon>
        <taxon>Cymbomonas</taxon>
    </lineage>
</organism>
<dbReference type="Pfam" id="PF13181">
    <property type="entry name" value="TPR_8"/>
    <property type="match status" value="1"/>
</dbReference>
<evidence type="ECO:0008006" key="3">
    <source>
        <dbReference type="Google" id="ProtNLM"/>
    </source>
</evidence>
<evidence type="ECO:0000313" key="2">
    <source>
        <dbReference type="Proteomes" id="UP001190700"/>
    </source>
</evidence>
<proteinExistence type="predicted"/>
<reference evidence="1 2" key="1">
    <citation type="journal article" date="2015" name="Genome Biol. Evol.">
        <title>Comparative Genomics of a Bacterivorous Green Alga Reveals Evolutionary Causalities and Consequences of Phago-Mixotrophic Mode of Nutrition.</title>
        <authorList>
            <person name="Burns J.A."/>
            <person name="Paasch A."/>
            <person name="Narechania A."/>
            <person name="Kim E."/>
        </authorList>
    </citation>
    <scope>NUCLEOTIDE SEQUENCE [LARGE SCALE GENOMIC DNA]</scope>
    <source>
        <strain evidence="1 2">PLY_AMNH</strain>
    </source>
</reference>
<dbReference type="AlphaFoldDB" id="A0AAE0BH44"/>
<dbReference type="EMBL" id="LGRX02034993">
    <property type="protein sequence ID" value="KAK3236533.1"/>
    <property type="molecule type" value="Genomic_DNA"/>
</dbReference>
<name>A0AAE0BH44_9CHLO</name>
<dbReference type="Pfam" id="PF13432">
    <property type="entry name" value="TPR_16"/>
    <property type="match status" value="1"/>
</dbReference>
<dbReference type="InterPro" id="IPR039340">
    <property type="entry name" value="Tfc4/TFIIIC-102/Sfc4"/>
</dbReference>
<protein>
    <recommendedName>
        <fullName evidence="3">Tetratricopeptide repeat protein</fullName>
    </recommendedName>
</protein>
<dbReference type="PANTHER" id="PTHR23082">
    <property type="entry name" value="TRANSCRIPTION INITIATION FACTOR IIIC TFIIIC , POLYPEPTIDE 3-RELATED"/>
    <property type="match status" value="1"/>
</dbReference>
<sequence>MWKYLATRAQNEGNLWGAVHFLSKAIRSDTSDAGSRWEKAQLLEKLNHPKKAAKELVNLRKSHPGELEVALMLARLYSDLEQTELAVKVLEEQIEHYPAESNLTLVNILTQLYMADGAFAQALRLIGQAQTSPCPDGTPIDLTVKAAICHLYLGENQEAEELLGVLLDSGVDENPDLFHDVADTYWALGRASEAYRFLDPLQTHPDHDQPALWAYLASCQCSLENHDAAVGVYMEVLRRHPDHLEAQVALAELFFERGGAHLMDSHAAGLCDGLRALQA</sequence>
<dbReference type="InterPro" id="IPR011990">
    <property type="entry name" value="TPR-like_helical_dom_sf"/>
</dbReference>
<dbReference type="GO" id="GO:0006383">
    <property type="term" value="P:transcription by RNA polymerase III"/>
    <property type="evidence" value="ECO:0007669"/>
    <property type="project" value="InterPro"/>
</dbReference>
<dbReference type="Gene3D" id="1.25.40.10">
    <property type="entry name" value="Tetratricopeptide repeat domain"/>
    <property type="match status" value="2"/>
</dbReference>
<dbReference type="GO" id="GO:0000127">
    <property type="term" value="C:transcription factor TFIIIC complex"/>
    <property type="evidence" value="ECO:0007669"/>
    <property type="project" value="TreeGrafter"/>
</dbReference>
<comment type="caution">
    <text evidence="1">The sequence shown here is derived from an EMBL/GenBank/DDBJ whole genome shotgun (WGS) entry which is preliminary data.</text>
</comment>
<dbReference type="Proteomes" id="UP001190700">
    <property type="component" value="Unassembled WGS sequence"/>
</dbReference>
<feature type="non-terminal residue" evidence="1">
    <location>
        <position position="279"/>
    </location>
</feature>
<dbReference type="SUPFAM" id="SSF48452">
    <property type="entry name" value="TPR-like"/>
    <property type="match status" value="1"/>
</dbReference>
<evidence type="ECO:0000313" key="1">
    <source>
        <dbReference type="EMBL" id="KAK3236533.1"/>
    </source>
</evidence>
<dbReference type="InterPro" id="IPR019734">
    <property type="entry name" value="TPR_rpt"/>
</dbReference>
<accession>A0AAE0BH44</accession>
<dbReference type="PANTHER" id="PTHR23082:SF0">
    <property type="entry name" value="GENERAL TRANSCRIPTION FACTOR 3C POLYPEPTIDE 3"/>
    <property type="match status" value="1"/>
</dbReference>
<keyword evidence="2" id="KW-1185">Reference proteome</keyword>